<protein>
    <submittedName>
        <fullName evidence="1">18294_t:CDS:1</fullName>
    </submittedName>
</protein>
<gene>
    <name evidence="1" type="ORF">GMARGA_LOCUS31801</name>
</gene>
<feature type="non-terminal residue" evidence="1">
    <location>
        <position position="1"/>
    </location>
</feature>
<proteinExistence type="predicted"/>
<name>A0ABN7WK65_GIGMA</name>
<evidence type="ECO:0000313" key="2">
    <source>
        <dbReference type="Proteomes" id="UP000789901"/>
    </source>
</evidence>
<dbReference type="Proteomes" id="UP000789901">
    <property type="component" value="Unassembled WGS sequence"/>
</dbReference>
<evidence type="ECO:0000313" key="1">
    <source>
        <dbReference type="EMBL" id="CAG8833948.1"/>
    </source>
</evidence>
<reference evidence="1 2" key="1">
    <citation type="submission" date="2021-06" db="EMBL/GenBank/DDBJ databases">
        <authorList>
            <person name="Kallberg Y."/>
            <person name="Tangrot J."/>
            <person name="Rosling A."/>
        </authorList>
    </citation>
    <scope>NUCLEOTIDE SEQUENCE [LARGE SCALE GENOMIC DNA]</scope>
    <source>
        <strain evidence="1 2">120-4 pot B 10/14</strain>
    </source>
</reference>
<dbReference type="EMBL" id="CAJVQB010048380">
    <property type="protein sequence ID" value="CAG8833948.1"/>
    <property type="molecule type" value="Genomic_DNA"/>
</dbReference>
<comment type="caution">
    <text evidence="1">The sequence shown here is derived from an EMBL/GenBank/DDBJ whole genome shotgun (WGS) entry which is preliminary data.</text>
</comment>
<organism evidence="1 2">
    <name type="scientific">Gigaspora margarita</name>
    <dbReference type="NCBI Taxonomy" id="4874"/>
    <lineage>
        <taxon>Eukaryota</taxon>
        <taxon>Fungi</taxon>
        <taxon>Fungi incertae sedis</taxon>
        <taxon>Mucoromycota</taxon>
        <taxon>Glomeromycotina</taxon>
        <taxon>Glomeromycetes</taxon>
        <taxon>Diversisporales</taxon>
        <taxon>Gigasporaceae</taxon>
        <taxon>Gigaspora</taxon>
    </lineage>
</organism>
<sequence length="65" mass="7233">NKTERILLLRPDSTAILCSARRGTKRSTSSYLAKTTTESTTIILSGPNAFFPRLFKHDEHAIGEI</sequence>
<accession>A0ABN7WK65</accession>
<keyword evidence="2" id="KW-1185">Reference proteome</keyword>